<dbReference type="Gene3D" id="1.10.150.50">
    <property type="entry name" value="Transcription Factor, Ets-1"/>
    <property type="match status" value="1"/>
</dbReference>
<evidence type="ECO:0000313" key="2">
    <source>
        <dbReference type="EMBL" id="ACO65639.1"/>
    </source>
</evidence>
<feature type="region of interest" description="Disordered" evidence="1">
    <location>
        <begin position="62"/>
        <end position="95"/>
    </location>
</feature>
<evidence type="ECO:0008006" key="4">
    <source>
        <dbReference type="Google" id="ProtNLM"/>
    </source>
</evidence>
<dbReference type="GeneID" id="8246572"/>
<dbReference type="Proteomes" id="UP000002009">
    <property type="component" value="Chromosome 9"/>
</dbReference>
<evidence type="ECO:0000313" key="3">
    <source>
        <dbReference type="Proteomes" id="UP000002009"/>
    </source>
</evidence>
<dbReference type="OrthoDB" id="10406639at2759"/>
<dbReference type="InterPro" id="IPR013761">
    <property type="entry name" value="SAM/pointed_sf"/>
</dbReference>
<organism evidence="2 3">
    <name type="scientific">Micromonas commoda (strain RCC299 / NOUM17 / CCMP2709)</name>
    <name type="common">Picoplanktonic green alga</name>
    <dbReference type="NCBI Taxonomy" id="296587"/>
    <lineage>
        <taxon>Eukaryota</taxon>
        <taxon>Viridiplantae</taxon>
        <taxon>Chlorophyta</taxon>
        <taxon>Mamiellophyceae</taxon>
        <taxon>Mamiellales</taxon>
        <taxon>Mamiellaceae</taxon>
        <taxon>Micromonas</taxon>
    </lineage>
</organism>
<evidence type="ECO:0000256" key="1">
    <source>
        <dbReference type="SAM" id="MobiDB-lite"/>
    </source>
</evidence>
<sequence length="384" mass="39422">MEEFLEDIGLERYAPRFAENDVHAIEDLPTKPSKLETVLDIVGITGNPGHLKKFRAALKDARANGGGGSAKRGRDDDGEMSRAMTGAPPPAGANDPAAAIKAAMAEAKARGGGIIGGSAKTQAGAITATGMAALPVGDTPDSVRTVEDSIAAATNDIEAASDDEVLRVLELYKSQDFLSLLGLPGVWVDAYGQATWDKHPAMSTGTVALKAKLMALRLEPSRCHHPLASEAYECALDAARALQGKDSRRKILTLAVQRRIEDMRKKGEGDVEGGYVSMTGVHYAAGAAASAVANYRGEDEGAHGPALNPAAGGGGGGGGVRIKPSAAAMAAGGASVDGTHGGAASVASVPGEMRPRGEGEARVKVDLGGIRDKLKAAKKRPKFM</sequence>
<reference evidence="2 3" key="1">
    <citation type="journal article" date="2009" name="Science">
        <title>Green evolution and dynamic adaptations revealed by genomes of the marine picoeukaryotes Micromonas.</title>
        <authorList>
            <person name="Worden A.Z."/>
            <person name="Lee J.H."/>
            <person name="Mock T."/>
            <person name="Rouze P."/>
            <person name="Simmons M.P."/>
            <person name="Aerts A.L."/>
            <person name="Allen A.E."/>
            <person name="Cuvelier M.L."/>
            <person name="Derelle E."/>
            <person name="Everett M.V."/>
            <person name="Foulon E."/>
            <person name="Grimwood J."/>
            <person name="Gundlach H."/>
            <person name="Henrissat B."/>
            <person name="Napoli C."/>
            <person name="McDonald S.M."/>
            <person name="Parker M.S."/>
            <person name="Rombauts S."/>
            <person name="Salamov A."/>
            <person name="Von Dassow P."/>
            <person name="Badger J.H."/>
            <person name="Coutinho P.M."/>
            <person name="Demir E."/>
            <person name="Dubchak I."/>
            <person name="Gentemann C."/>
            <person name="Eikrem W."/>
            <person name="Gready J.E."/>
            <person name="John U."/>
            <person name="Lanier W."/>
            <person name="Lindquist E.A."/>
            <person name="Lucas S."/>
            <person name="Mayer K.F."/>
            <person name="Moreau H."/>
            <person name="Not F."/>
            <person name="Otillar R."/>
            <person name="Panaud O."/>
            <person name="Pangilinan J."/>
            <person name="Paulsen I."/>
            <person name="Piegu B."/>
            <person name="Poliakov A."/>
            <person name="Robbens S."/>
            <person name="Schmutz J."/>
            <person name="Toulza E."/>
            <person name="Wyss T."/>
            <person name="Zelensky A."/>
            <person name="Zhou K."/>
            <person name="Armbrust E.V."/>
            <person name="Bhattacharya D."/>
            <person name="Goodenough U.W."/>
            <person name="Van de Peer Y."/>
            <person name="Grigoriev I.V."/>
        </authorList>
    </citation>
    <scope>NUCLEOTIDE SEQUENCE [LARGE SCALE GENOMIC DNA]</scope>
    <source>
        <strain evidence="3">RCC299 / NOUM17</strain>
    </source>
</reference>
<proteinExistence type="predicted"/>
<dbReference type="RefSeq" id="XP_002504381.1">
    <property type="nucleotide sequence ID" value="XM_002504335.1"/>
</dbReference>
<dbReference type="AlphaFoldDB" id="C1ECU1"/>
<protein>
    <recommendedName>
        <fullName evidence="4">SAM domain-containing protein</fullName>
    </recommendedName>
</protein>
<dbReference type="OMA" id="SEAYECA"/>
<dbReference type="EMBL" id="CP001329">
    <property type="protein sequence ID" value="ACO65639.1"/>
    <property type="molecule type" value="Genomic_DNA"/>
</dbReference>
<dbReference type="InParanoid" id="C1ECU1"/>
<accession>C1ECU1</accession>
<keyword evidence="3" id="KW-1185">Reference proteome</keyword>
<name>C1ECU1_MICCC</name>
<dbReference type="KEGG" id="mis:MICPUN_102431"/>
<gene>
    <name evidence="2" type="ORF">MICPUN_102431</name>
</gene>